<organism evidence="1 2">
    <name type="scientific">Phycicoccus sonneratiae</name>
    <dbReference type="NCBI Taxonomy" id="2807628"/>
    <lineage>
        <taxon>Bacteria</taxon>
        <taxon>Bacillati</taxon>
        <taxon>Actinomycetota</taxon>
        <taxon>Actinomycetes</taxon>
        <taxon>Micrococcales</taxon>
        <taxon>Intrasporangiaceae</taxon>
        <taxon>Phycicoccus</taxon>
    </lineage>
</organism>
<dbReference type="EMBL" id="JAFDVD010000001">
    <property type="protein sequence ID" value="MBM6398792.1"/>
    <property type="molecule type" value="Genomic_DNA"/>
</dbReference>
<reference evidence="1" key="1">
    <citation type="submission" date="2021-02" db="EMBL/GenBank/DDBJ databases">
        <title>Phycicoccus sp. MQZ13P-5T, whole genome shotgun sequence.</title>
        <authorList>
            <person name="Tuo L."/>
        </authorList>
    </citation>
    <scope>NUCLEOTIDE SEQUENCE</scope>
    <source>
        <strain evidence="1">MQZ13P-5</strain>
    </source>
</reference>
<keyword evidence="2" id="KW-1185">Reference proteome</keyword>
<dbReference type="Proteomes" id="UP001430172">
    <property type="component" value="Unassembled WGS sequence"/>
</dbReference>
<comment type="caution">
    <text evidence="1">The sequence shown here is derived from an EMBL/GenBank/DDBJ whole genome shotgun (WGS) entry which is preliminary data.</text>
</comment>
<protein>
    <submittedName>
        <fullName evidence="1">Uncharacterized protein</fullName>
    </submittedName>
</protein>
<gene>
    <name evidence="1" type="ORF">JQN70_00145</name>
</gene>
<sequence length="94" mass="9950">MSPARLSDIGAASCRSCGLLVGTLRAELSYSPGVVPAVHWTEAGRQCRCPSTRLPRPSALPAAVRVRLRDLGAAAAEAKPWEQLAARPPLHLLV</sequence>
<accession>A0ABS2CFY0</accession>
<evidence type="ECO:0000313" key="1">
    <source>
        <dbReference type="EMBL" id="MBM6398792.1"/>
    </source>
</evidence>
<evidence type="ECO:0000313" key="2">
    <source>
        <dbReference type="Proteomes" id="UP001430172"/>
    </source>
</evidence>
<dbReference type="RefSeq" id="WP_204129291.1">
    <property type="nucleotide sequence ID" value="NZ_JAFDVD010000001.1"/>
</dbReference>
<name>A0ABS2CFY0_9MICO</name>
<proteinExistence type="predicted"/>